<evidence type="ECO:0000259" key="3">
    <source>
        <dbReference type="Pfam" id="PF00082"/>
    </source>
</evidence>
<evidence type="ECO:0000313" key="4">
    <source>
        <dbReference type="EMBL" id="MDL2403052.1"/>
    </source>
</evidence>
<feature type="signal peptide" evidence="2">
    <location>
        <begin position="1"/>
        <end position="26"/>
    </location>
</feature>
<feature type="domain" description="Peptidase S8/S53" evidence="3">
    <location>
        <begin position="131"/>
        <end position="297"/>
    </location>
</feature>
<dbReference type="Gene3D" id="3.40.50.200">
    <property type="entry name" value="Peptidase S8/S53 domain"/>
    <property type="match status" value="1"/>
</dbReference>
<feature type="active site" description="Charge relay system" evidence="1">
    <location>
        <position position="255"/>
    </location>
</feature>
<dbReference type="RefSeq" id="WP_285872468.1">
    <property type="nucleotide sequence ID" value="NZ_JARFYM010000037.1"/>
</dbReference>
<reference evidence="4" key="1">
    <citation type="submission" date="2023-06" db="EMBL/GenBank/DDBJ databases">
        <title>Phylogenetic Diversity of Rhizobium strains.</title>
        <authorList>
            <person name="Moura F.T."/>
            <person name="Helene L.C.F."/>
            <person name="Hungria M."/>
        </authorList>
    </citation>
    <scope>NUCLEOTIDE SEQUENCE</scope>
    <source>
        <strain evidence="4">CCGE526</strain>
    </source>
</reference>
<feature type="chain" id="PRO_5046509161" evidence="2">
    <location>
        <begin position="27"/>
        <end position="318"/>
    </location>
</feature>
<evidence type="ECO:0000256" key="1">
    <source>
        <dbReference type="PROSITE-ProRule" id="PRU01240"/>
    </source>
</evidence>
<dbReference type="EC" id="3.4.-.-" evidence="4"/>
<evidence type="ECO:0000313" key="5">
    <source>
        <dbReference type="Proteomes" id="UP001172645"/>
    </source>
</evidence>
<dbReference type="PROSITE" id="PS51892">
    <property type="entry name" value="SUBTILASE"/>
    <property type="match status" value="1"/>
</dbReference>
<keyword evidence="5" id="KW-1185">Reference proteome</keyword>
<keyword evidence="2" id="KW-0732">Signal</keyword>
<sequence length="318" mass="33385">MQKSLLFPIAFLSGLVMCLLAATGFAGETGAHVKGRADTPTMESSASACAQNADNTFCWMSPDIGQAWASGYTGSGVSITIVDDFRSSDMVDGDLGRGPQRQRHGEWVFEEAGMVAPGANMFRNAYIQEAPIALHDGLNVINLSYSYPEPVSRSPLEQSIVDAARAGNAVVAKSAGNDGIRMGTVNSKGDADYLAVSLFGTPSTIFVGALDHNGTPENKASLASYSNYAGSNPQVQNQFLTVGVEGDKTGLFGTSHGVPVISGYSAILGNKFPSATPTQIANQLLDTARTDTLVNYNAATYGRGEASLSRALAPDWIR</sequence>
<keyword evidence="1" id="KW-0720">Serine protease</keyword>
<feature type="active site" description="Charge relay system" evidence="1">
    <location>
        <position position="83"/>
    </location>
</feature>
<dbReference type="CDD" id="cd00306">
    <property type="entry name" value="Peptidases_S8_S53"/>
    <property type="match status" value="1"/>
</dbReference>
<name>A0ABT7K4I2_9HYPH</name>
<comment type="similarity">
    <text evidence="1">Belongs to the peptidase S8 family.</text>
</comment>
<gene>
    <name evidence="4" type="ORF">PY649_29595</name>
</gene>
<keyword evidence="1" id="KW-0645">Protease</keyword>
<keyword evidence="1 4" id="KW-0378">Hydrolase</keyword>
<comment type="caution">
    <text evidence="4">The sequence shown here is derived from an EMBL/GenBank/DDBJ whole genome shotgun (WGS) entry which is preliminary data.</text>
</comment>
<dbReference type="InterPro" id="IPR000209">
    <property type="entry name" value="Peptidase_S8/S53_dom"/>
</dbReference>
<organism evidence="4 5">
    <name type="scientific">Rhizobium mayense</name>
    <dbReference type="NCBI Taxonomy" id="1312184"/>
    <lineage>
        <taxon>Bacteria</taxon>
        <taxon>Pseudomonadati</taxon>
        <taxon>Pseudomonadota</taxon>
        <taxon>Alphaproteobacteria</taxon>
        <taxon>Hyphomicrobiales</taxon>
        <taxon>Rhizobiaceae</taxon>
        <taxon>Rhizobium/Agrobacterium group</taxon>
        <taxon>Rhizobium</taxon>
    </lineage>
</organism>
<feature type="active site" description="Charge relay system" evidence="1">
    <location>
        <position position="104"/>
    </location>
</feature>
<dbReference type="GO" id="GO:0016787">
    <property type="term" value="F:hydrolase activity"/>
    <property type="evidence" value="ECO:0007669"/>
    <property type="project" value="UniProtKB-KW"/>
</dbReference>
<dbReference type="SUPFAM" id="SSF52743">
    <property type="entry name" value="Subtilisin-like"/>
    <property type="match status" value="1"/>
</dbReference>
<evidence type="ECO:0000256" key="2">
    <source>
        <dbReference type="SAM" id="SignalP"/>
    </source>
</evidence>
<protein>
    <submittedName>
        <fullName evidence="4">S8/S53 family peptidase</fullName>
        <ecNumber evidence="4">3.4.-.-</ecNumber>
    </submittedName>
</protein>
<proteinExistence type="inferred from homology"/>
<dbReference type="Proteomes" id="UP001172645">
    <property type="component" value="Unassembled WGS sequence"/>
</dbReference>
<dbReference type="EMBL" id="JARFYM010000037">
    <property type="protein sequence ID" value="MDL2403052.1"/>
    <property type="molecule type" value="Genomic_DNA"/>
</dbReference>
<dbReference type="Pfam" id="PF00082">
    <property type="entry name" value="Peptidase_S8"/>
    <property type="match status" value="1"/>
</dbReference>
<accession>A0ABT7K4I2</accession>
<dbReference type="InterPro" id="IPR036852">
    <property type="entry name" value="Peptidase_S8/S53_dom_sf"/>
</dbReference>